<dbReference type="RefSeq" id="WP_143381790.1">
    <property type="nucleotide sequence ID" value="NZ_CP041637.1"/>
</dbReference>
<evidence type="ECO:0000259" key="6">
    <source>
        <dbReference type="Pfam" id="PF06271"/>
    </source>
</evidence>
<evidence type="ECO:0000256" key="4">
    <source>
        <dbReference type="ARBA" id="ARBA00023136"/>
    </source>
</evidence>
<dbReference type="InterPro" id="IPR010432">
    <property type="entry name" value="RDD"/>
</dbReference>
<name>A0A516GTU7_9FLAO</name>
<feature type="domain" description="RDD" evidence="6">
    <location>
        <begin position="19"/>
        <end position="173"/>
    </location>
</feature>
<accession>A0A516GTU7</accession>
<protein>
    <submittedName>
        <fullName evidence="7">RDD family protein</fullName>
    </submittedName>
</protein>
<feature type="transmembrane region" description="Helical" evidence="5">
    <location>
        <begin position="143"/>
        <end position="162"/>
    </location>
</feature>
<dbReference type="AlphaFoldDB" id="A0A516GTU7"/>
<dbReference type="Pfam" id="PF06271">
    <property type="entry name" value="RDD"/>
    <property type="match status" value="1"/>
</dbReference>
<evidence type="ECO:0000256" key="5">
    <source>
        <dbReference type="SAM" id="Phobius"/>
    </source>
</evidence>
<dbReference type="OrthoDB" id="9814143at2"/>
<evidence type="ECO:0000313" key="8">
    <source>
        <dbReference type="Proteomes" id="UP000319209"/>
    </source>
</evidence>
<reference evidence="7 8" key="1">
    <citation type="submission" date="2019-07" db="EMBL/GenBank/DDBJ databases">
        <title>Genome sequencing for Formosa sp. PS13.</title>
        <authorList>
            <person name="Park S.-J."/>
        </authorList>
    </citation>
    <scope>NUCLEOTIDE SEQUENCE [LARGE SCALE GENOMIC DNA]</scope>
    <source>
        <strain evidence="7 8">PS13</strain>
    </source>
</reference>
<evidence type="ECO:0000313" key="7">
    <source>
        <dbReference type="EMBL" id="QDO94915.1"/>
    </source>
</evidence>
<feature type="transmembrane region" description="Helical" evidence="5">
    <location>
        <begin position="60"/>
        <end position="79"/>
    </location>
</feature>
<organism evidence="7 8">
    <name type="scientific">Formosa sediminum</name>
    <dbReference type="NCBI Taxonomy" id="2594004"/>
    <lineage>
        <taxon>Bacteria</taxon>
        <taxon>Pseudomonadati</taxon>
        <taxon>Bacteroidota</taxon>
        <taxon>Flavobacteriia</taxon>
        <taxon>Flavobacteriales</taxon>
        <taxon>Flavobacteriaceae</taxon>
        <taxon>Formosa</taxon>
    </lineage>
</organism>
<keyword evidence="4 5" id="KW-0472">Membrane</keyword>
<proteinExistence type="predicted"/>
<evidence type="ECO:0000256" key="1">
    <source>
        <dbReference type="ARBA" id="ARBA00004141"/>
    </source>
</evidence>
<feature type="transmembrane region" description="Helical" evidence="5">
    <location>
        <begin position="21"/>
        <end position="40"/>
    </location>
</feature>
<dbReference type="PANTHER" id="PTHR38480">
    <property type="entry name" value="SLR0254 PROTEIN"/>
    <property type="match status" value="1"/>
</dbReference>
<evidence type="ECO:0000256" key="2">
    <source>
        <dbReference type="ARBA" id="ARBA00022692"/>
    </source>
</evidence>
<keyword evidence="2 5" id="KW-0812">Transmembrane</keyword>
<keyword evidence="3 5" id="KW-1133">Transmembrane helix</keyword>
<keyword evidence="8" id="KW-1185">Reference proteome</keyword>
<feature type="transmembrane region" description="Helical" evidence="5">
    <location>
        <begin position="115"/>
        <end position="137"/>
    </location>
</feature>
<dbReference type="GO" id="GO:0016020">
    <property type="term" value="C:membrane"/>
    <property type="evidence" value="ECO:0007669"/>
    <property type="project" value="UniProtKB-SubCell"/>
</dbReference>
<sequence length="270" mass="31319">MKRLQIKTAQNVDINFTIATVGQRLFTFIIDNIIKFAYIYFAYKFLNFNLIENTLEGDQWSIKAIDVLVLIPVTFYSLYSEILLNGQTLGKLLLQIKVINIEGFKPSITDYTIRWFLRTIDFNFFSLIYIYVAALGLDSDYEILILIFVIGKLIGFFLIIFTSKNQRFGDLMADTVVISLKDQVKFSDTILEKITETYTPVYPSVIRLSDNDARIIKETFNMAAQANDYKTLLKLRNKIIEVTGIKSAHKNDKEFINVVLKDYNYYTQSM</sequence>
<evidence type="ECO:0000256" key="3">
    <source>
        <dbReference type="ARBA" id="ARBA00022989"/>
    </source>
</evidence>
<comment type="subcellular location">
    <subcellularLocation>
        <location evidence="1">Membrane</location>
        <topology evidence="1">Multi-pass membrane protein</topology>
    </subcellularLocation>
</comment>
<dbReference type="PANTHER" id="PTHR38480:SF1">
    <property type="entry name" value="SLR0254 PROTEIN"/>
    <property type="match status" value="1"/>
</dbReference>
<dbReference type="EMBL" id="CP041637">
    <property type="protein sequence ID" value="QDO94915.1"/>
    <property type="molecule type" value="Genomic_DNA"/>
</dbReference>
<gene>
    <name evidence="7" type="ORF">FNB79_13370</name>
</gene>
<dbReference type="Proteomes" id="UP000319209">
    <property type="component" value="Chromosome"/>
</dbReference>
<dbReference type="KEGG" id="fop:FNB79_13370"/>